<dbReference type="Gene3D" id="2.160.20.10">
    <property type="entry name" value="Single-stranded right-handed beta-helix, Pectin lyase-like"/>
    <property type="match status" value="1"/>
</dbReference>
<protein>
    <submittedName>
        <fullName evidence="2">Uncharacterized protein</fullName>
    </submittedName>
</protein>
<comment type="caution">
    <text evidence="2">The sequence shown here is derived from an EMBL/GenBank/DDBJ whole genome shotgun (WGS) entry which is preliminary data.</text>
</comment>
<sequence>MSISGTVLHVPCQHPTIQAGIDARVDGDTVLVAPGTYTGSGNRDPDFNSKAIVVRSSQGPESR</sequence>
<evidence type="ECO:0000313" key="3">
    <source>
        <dbReference type="Proteomes" id="UP000051717"/>
    </source>
</evidence>
<name>A0A0S8G6D4_UNCT6</name>
<dbReference type="SUPFAM" id="SSF51126">
    <property type="entry name" value="Pectin lyase-like"/>
    <property type="match status" value="1"/>
</dbReference>
<dbReference type="EMBL" id="LJUI01000126">
    <property type="protein sequence ID" value="KPK67468.1"/>
    <property type="molecule type" value="Genomic_DNA"/>
</dbReference>
<evidence type="ECO:0000256" key="1">
    <source>
        <dbReference type="SAM" id="MobiDB-lite"/>
    </source>
</evidence>
<evidence type="ECO:0000313" key="2">
    <source>
        <dbReference type="EMBL" id="KPK67468.1"/>
    </source>
</evidence>
<dbReference type="Proteomes" id="UP000051717">
    <property type="component" value="Unassembled WGS sequence"/>
</dbReference>
<feature type="region of interest" description="Disordered" evidence="1">
    <location>
        <begin position="37"/>
        <end position="63"/>
    </location>
</feature>
<gene>
    <name evidence="2" type="ORF">AMJ82_10595</name>
</gene>
<dbReference type="InterPro" id="IPR012334">
    <property type="entry name" value="Pectin_lyas_fold"/>
</dbReference>
<reference evidence="2 3" key="1">
    <citation type="journal article" date="2015" name="Microbiome">
        <title>Genomic resolution of linkages in carbon, nitrogen, and sulfur cycling among widespread estuary sediment bacteria.</title>
        <authorList>
            <person name="Baker B.J."/>
            <person name="Lazar C.S."/>
            <person name="Teske A.P."/>
            <person name="Dick G.J."/>
        </authorList>
    </citation>
    <scope>NUCLEOTIDE SEQUENCE [LARGE SCALE GENOMIC DNA]</scope>
    <source>
        <strain evidence="2">SM23_40</strain>
    </source>
</reference>
<proteinExistence type="predicted"/>
<dbReference type="AlphaFoldDB" id="A0A0S8G6D4"/>
<accession>A0A0S8G6D4</accession>
<dbReference type="InterPro" id="IPR011050">
    <property type="entry name" value="Pectin_lyase_fold/virulence"/>
</dbReference>
<organism evidence="2 3">
    <name type="scientific">candidate division TA06 bacterium SM23_40</name>
    <dbReference type="NCBI Taxonomy" id="1703774"/>
    <lineage>
        <taxon>Bacteria</taxon>
        <taxon>Bacteria division TA06</taxon>
    </lineage>
</organism>